<name>A0A2A2EN13_9GAMM</name>
<evidence type="ECO:0000313" key="2">
    <source>
        <dbReference type="Proteomes" id="UP000217771"/>
    </source>
</evidence>
<dbReference type="OrthoDB" id="7849477at2"/>
<evidence type="ECO:0000313" key="1">
    <source>
        <dbReference type="EMBL" id="PAU74781.1"/>
    </source>
</evidence>
<proteinExistence type="predicted"/>
<gene>
    <name evidence="1" type="ORF">CK498_19660</name>
</gene>
<dbReference type="RefSeq" id="WP_095622569.1">
    <property type="nucleotide sequence ID" value="NZ_NSKB01000008.1"/>
</dbReference>
<protein>
    <submittedName>
        <fullName evidence="1">IacB protein</fullName>
    </submittedName>
</protein>
<dbReference type="Proteomes" id="UP000217771">
    <property type="component" value="Unassembled WGS sequence"/>
</dbReference>
<keyword evidence="2" id="KW-1185">Reference proteome</keyword>
<reference evidence="1 2" key="1">
    <citation type="submission" date="2017-08" db="EMBL/GenBank/DDBJ databases">
        <title>Halomonas alkalisoli sp. nov., isolated from saline alkaline soil.</title>
        <authorList>
            <person name="Wang D."/>
            <person name="Zhang G."/>
        </authorList>
    </citation>
    <scope>NUCLEOTIDE SEQUENCE [LARGE SCALE GENOMIC DNA]</scope>
    <source>
        <strain evidence="1 2">WRN001</strain>
    </source>
</reference>
<comment type="caution">
    <text evidence="1">The sequence shown here is derived from an EMBL/GenBank/DDBJ whole genome shotgun (WGS) entry which is preliminary data.</text>
</comment>
<dbReference type="AlphaFoldDB" id="A0A2A2EN13"/>
<sequence>MMHRVLFCCGINQNFMNATAEEAKQVWEATREMLQGIDGLPGLTILGIMDDDRIQVGPSLAAPWTFYIMADVEDYESIVEACNFFRTTPVGDGTYKLWKYCRVEARIGRELVVPE</sequence>
<accession>A0A2A2EN13</accession>
<dbReference type="EMBL" id="NSKB01000008">
    <property type="protein sequence ID" value="PAU74781.1"/>
    <property type="molecule type" value="Genomic_DNA"/>
</dbReference>
<organism evidence="1 2">
    <name type="scientific">Halomonas salipaludis</name>
    <dbReference type="NCBI Taxonomy" id="2032625"/>
    <lineage>
        <taxon>Bacteria</taxon>
        <taxon>Pseudomonadati</taxon>
        <taxon>Pseudomonadota</taxon>
        <taxon>Gammaproteobacteria</taxon>
        <taxon>Oceanospirillales</taxon>
        <taxon>Halomonadaceae</taxon>
        <taxon>Halomonas</taxon>
    </lineage>
</organism>